<keyword evidence="3" id="KW-1185">Reference proteome</keyword>
<dbReference type="InterPro" id="IPR007048">
    <property type="entry name" value="IraD/Gp25-like"/>
</dbReference>
<feature type="domain" description="IraD/Gp25-like" evidence="1">
    <location>
        <begin position="14"/>
        <end position="97"/>
    </location>
</feature>
<dbReference type="Gene3D" id="3.10.450.40">
    <property type="match status" value="1"/>
</dbReference>
<accession>A0A1M4Y3S8</accession>
<evidence type="ECO:0000259" key="1">
    <source>
        <dbReference type="Pfam" id="PF04965"/>
    </source>
</evidence>
<dbReference type="STRING" id="1121942.SAMN02745148_01572"/>
<gene>
    <name evidence="2" type="ORF">SAMN02745148_01572</name>
</gene>
<dbReference type="AlphaFoldDB" id="A0A1M4Y3S8"/>
<dbReference type="Pfam" id="PF04965">
    <property type="entry name" value="GPW_gp25"/>
    <property type="match status" value="1"/>
</dbReference>
<dbReference type="SUPFAM" id="SSF160719">
    <property type="entry name" value="gpW/gp25-like"/>
    <property type="match status" value="1"/>
</dbReference>
<proteinExistence type="predicted"/>
<evidence type="ECO:0000313" key="2">
    <source>
        <dbReference type="EMBL" id="SHF00355.1"/>
    </source>
</evidence>
<dbReference type="OrthoDB" id="9802846at2"/>
<dbReference type="Proteomes" id="UP000184346">
    <property type="component" value="Unassembled WGS sequence"/>
</dbReference>
<protein>
    <recommendedName>
        <fullName evidence="1">IraD/Gp25-like domain-containing protein</fullName>
    </recommendedName>
</protein>
<evidence type="ECO:0000313" key="3">
    <source>
        <dbReference type="Proteomes" id="UP000184346"/>
    </source>
</evidence>
<dbReference type="EMBL" id="FQUJ01000006">
    <property type="protein sequence ID" value="SHF00355.1"/>
    <property type="molecule type" value="Genomic_DNA"/>
</dbReference>
<reference evidence="2 3" key="1">
    <citation type="submission" date="2016-11" db="EMBL/GenBank/DDBJ databases">
        <authorList>
            <person name="Jaros S."/>
            <person name="Januszkiewicz K."/>
            <person name="Wedrychowicz H."/>
        </authorList>
    </citation>
    <scope>NUCLEOTIDE SEQUENCE [LARGE SCALE GENOMIC DNA]</scope>
    <source>
        <strain evidence="2 3">DSM 19980</strain>
    </source>
</reference>
<dbReference type="RefSeq" id="WP_072821488.1">
    <property type="nucleotide sequence ID" value="NZ_FQUJ01000006.1"/>
</dbReference>
<organism evidence="2 3">
    <name type="scientific">Modicisalibacter ilicicola DSM 19980</name>
    <dbReference type="NCBI Taxonomy" id="1121942"/>
    <lineage>
        <taxon>Bacteria</taxon>
        <taxon>Pseudomonadati</taxon>
        <taxon>Pseudomonadota</taxon>
        <taxon>Gammaproteobacteria</taxon>
        <taxon>Oceanospirillales</taxon>
        <taxon>Halomonadaceae</taxon>
        <taxon>Modicisalibacter</taxon>
    </lineage>
</organism>
<name>A0A1M4Y3S8_9GAMM</name>
<sequence length="116" mass="12618">MPGMNAQTGRRIDGLDHIRQSVRDILTTPIGTRVMRRDYGSLLPDLIDQPLHDATLLQAYSAAIMALLRWEPRIRVQAIRKSVSTTQPGTATLELDAITAEGDEITLAIPVTGASA</sequence>